<name>A0A1N7SBF0_9BURK</name>
<accession>A0A1N7SBF0</accession>
<dbReference type="Proteomes" id="UP000195569">
    <property type="component" value="Unassembled WGS sequence"/>
</dbReference>
<organism evidence="2 3">
    <name type="scientific">Paraburkholderia piptadeniae</name>
    <dbReference type="NCBI Taxonomy" id="1701573"/>
    <lineage>
        <taxon>Bacteria</taxon>
        <taxon>Pseudomonadati</taxon>
        <taxon>Pseudomonadota</taxon>
        <taxon>Betaproteobacteria</taxon>
        <taxon>Burkholderiales</taxon>
        <taxon>Burkholderiaceae</taxon>
        <taxon>Paraburkholderia</taxon>
    </lineage>
</organism>
<keyword evidence="3" id="KW-1185">Reference proteome</keyword>
<evidence type="ECO:0000313" key="2">
    <source>
        <dbReference type="EMBL" id="SIT44736.1"/>
    </source>
</evidence>
<dbReference type="AlphaFoldDB" id="A0A1N7SBF0"/>
<dbReference type="EMBL" id="CYGY02000043">
    <property type="protein sequence ID" value="SIT44736.1"/>
    <property type="molecule type" value="Genomic_DNA"/>
</dbReference>
<sequence length="121" mass="12963">MRQVTEKGKSVCQFTQSAADGPGSSASTAIPRPARNSSCNKAADSGPAGQACRDAGVVCRGPEASRTVRLTAAGRMTRDKPGDRPLRHRDRRYAWGRSNGNMVRTLHNLKRAGTATKRAQI</sequence>
<reference evidence="2" key="1">
    <citation type="submission" date="2016-12" db="EMBL/GenBank/DDBJ databases">
        <authorList>
            <person name="Moulin L."/>
        </authorList>
    </citation>
    <scope>NUCLEOTIDE SEQUENCE [LARGE SCALE GENOMIC DNA]</scope>
    <source>
        <strain evidence="2">STM 7183</strain>
    </source>
</reference>
<feature type="region of interest" description="Disordered" evidence="1">
    <location>
        <begin position="1"/>
        <end position="52"/>
    </location>
</feature>
<evidence type="ECO:0000256" key="1">
    <source>
        <dbReference type="SAM" id="MobiDB-lite"/>
    </source>
</evidence>
<proteinExistence type="predicted"/>
<gene>
    <name evidence="2" type="ORF">BN2476_430011</name>
</gene>
<comment type="caution">
    <text evidence="2">The sequence shown here is derived from an EMBL/GenBank/DDBJ whole genome shotgun (WGS) entry which is preliminary data.</text>
</comment>
<feature type="compositionally biased region" description="Polar residues" evidence="1">
    <location>
        <begin position="12"/>
        <end position="28"/>
    </location>
</feature>
<protein>
    <submittedName>
        <fullName evidence="2">Uncharacterized protein</fullName>
    </submittedName>
</protein>
<evidence type="ECO:0000313" key="3">
    <source>
        <dbReference type="Proteomes" id="UP000195569"/>
    </source>
</evidence>